<dbReference type="SUPFAM" id="SSF88946">
    <property type="entry name" value="Sigma2 domain of RNA polymerase sigma factors"/>
    <property type="match status" value="1"/>
</dbReference>
<name>A0ABV3BY67_9ACTN</name>
<dbReference type="InterPro" id="IPR013249">
    <property type="entry name" value="RNA_pol_sigma70_r4_t2"/>
</dbReference>
<dbReference type="PANTHER" id="PTHR43133">
    <property type="entry name" value="RNA POLYMERASE ECF-TYPE SIGMA FACTO"/>
    <property type="match status" value="1"/>
</dbReference>
<dbReference type="InterPro" id="IPR014284">
    <property type="entry name" value="RNA_pol_sigma-70_dom"/>
</dbReference>
<organism evidence="8 9">
    <name type="scientific">Streptomyces atriruber</name>
    <dbReference type="NCBI Taxonomy" id="545121"/>
    <lineage>
        <taxon>Bacteria</taxon>
        <taxon>Bacillati</taxon>
        <taxon>Actinomycetota</taxon>
        <taxon>Actinomycetes</taxon>
        <taxon>Kitasatosporales</taxon>
        <taxon>Streptomycetaceae</taxon>
        <taxon>Streptomyces</taxon>
    </lineage>
</organism>
<feature type="compositionally biased region" description="Basic and acidic residues" evidence="5">
    <location>
        <begin position="229"/>
        <end position="244"/>
    </location>
</feature>
<keyword evidence="4" id="KW-0804">Transcription</keyword>
<evidence type="ECO:0000256" key="2">
    <source>
        <dbReference type="ARBA" id="ARBA00023015"/>
    </source>
</evidence>
<dbReference type="PANTHER" id="PTHR43133:SF25">
    <property type="entry name" value="RNA POLYMERASE SIGMA FACTOR RFAY-RELATED"/>
    <property type="match status" value="1"/>
</dbReference>
<evidence type="ECO:0000313" key="9">
    <source>
        <dbReference type="Proteomes" id="UP001551176"/>
    </source>
</evidence>
<keyword evidence="3" id="KW-0731">Sigma factor</keyword>
<dbReference type="InterPro" id="IPR013324">
    <property type="entry name" value="RNA_pol_sigma_r3/r4-like"/>
</dbReference>
<dbReference type="Proteomes" id="UP001551176">
    <property type="component" value="Unassembled WGS sequence"/>
</dbReference>
<dbReference type="InterPro" id="IPR013325">
    <property type="entry name" value="RNA_pol_sigma_r2"/>
</dbReference>
<sequence length="244" mass="27255">MDLSLRARIRAGDAQAFAHLFRQHAAAVHAHAARWLGDPGPAEDVVSLTFLEAWRLREKLLDDDGFAAQARHDDGSDDTDDGLRAWLFGISTNVLRNTRRAARRHKAALDRLLDRRSGTGTVPDFTDALIGRLEDAERLSAATAALRQLRPREREVFALCVWSELSYADAAMALRVPVSTVRSRLARARQRLRRLAESELARRTGAPSGRDMTVIDGRTRRFPISGQEPDDRAATARSAQERDR</sequence>
<feature type="domain" description="RNA polymerase sigma-70 region 2" evidence="6">
    <location>
        <begin position="20"/>
        <end position="67"/>
    </location>
</feature>
<accession>A0ABV3BY67</accession>
<proteinExistence type="inferred from homology"/>
<dbReference type="NCBIfam" id="TIGR02937">
    <property type="entry name" value="sigma70-ECF"/>
    <property type="match status" value="1"/>
</dbReference>
<dbReference type="Gene3D" id="1.10.10.10">
    <property type="entry name" value="Winged helix-like DNA-binding domain superfamily/Winged helix DNA-binding domain"/>
    <property type="match status" value="1"/>
</dbReference>
<dbReference type="Pfam" id="PF08281">
    <property type="entry name" value="Sigma70_r4_2"/>
    <property type="match status" value="1"/>
</dbReference>
<feature type="domain" description="RNA polymerase sigma factor 70 region 4 type 2" evidence="7">
    <location>
        <begin position="143"/>
        <end position="192"/>
    </location>
</feature>
<comment type="caution">
    <text evidence="8">The sequence shown here is derived from an EMBL/GenBank/DDBJ whole genome shotgun (WGS) entry which is preliminary data.</text>
</comment>
<dbReference type="RefSeq" id="WP_359355758.1">
    <property type="nucleotide sequence ID" value="NZ_JBEYXV010000020.1"/>
</dbReference>
<evidence type="ECO:0000259" key="6">
    <source>
        <dbReference type="Pfam" id="PF04542"/>
    </source>
</evidence>
<dbReference type="EMBL" id="JBEYXV010000020">
    <property type="protein sequence ID" value="MEU6825395.1"/>
    <property type="molecule type" value="Genomic_DNA"/>
</dbReference>
<evidence type="ECO:0000256" key="4">
    <source>
        <dbReference type="ARBA" id="ARBA00023163"/>
    </source>
</evidence>
<gene>
    <name evidence="8" type="ORF">ABZ921_32645</name>
</gene>
<dbReference type="SUPFAM" id="SSF88659">
    <property type="entry name" value="Sigma3 and sigma4 domains of RNA polymerase sigma factors"/>
    <property type="match status" value="1"/>
</dbReference>
<comment type="similarity">
    <text evidence="1">Belongs to the sigma-70 factor family. ECF subfamily.</text>
</comment>
<evidence type="ECO:0000313" key="8">
    <source>
        <dbReference type="EMBL" id="MEU6825395.1"/>
    </source>
</evidence>
<feature type="region of interest" description="Disordered" evidence="5">
    <location>
        <begin position="199"/>
        <end position="244"/>
    </location>
</feature>
<keyword evidence="9" id="KW-1185">Reference proteome</keyword>
<dbReference type="InterPro" id="IPR039425">
    <property type="entry name" value="RNA_pol_sigma-70-like"/>
</dbReference>
<evidence type="ECO:0000256" key="1">
    <source>
        <dbReference type="ARBA" id="ARBA00010641"/>
    </source>
</evidence>
<evidence type="ECO:0000256" key="3">
    <source>
        <dbReference type="ARBA" id="ARBA00023082"/>
    </source>
</evidence>
<evidence type="ECO:0000259" key="7">
    <source>
        <dbReference type="Pfam" id="PF08281"/>
    </source>
</evidence>
<evidence type="ECO:0000256" key="5">
    <source>
        <dbReference type="SAM" id="MobiDB-lite"/>
    </source>
</evidence>
<keyword evidence="2" id="KW-0805">Transcription regulation</keyword>
<dbReference type="Gene3D" id="1.10.1740.10">
    <property type="match status" value="1"/>
</dbReference>
<dbReference type="Pfam" id="PF04542">
    <property type="entry name" value="Sigma70_r2"/>
    <property type="match status" value="1"/>
</dbReference>
<dbReference type="InterPro" id="IPR007627">
    <property type="entry name" value="RNA_pol_sigma70_r2"/>
</dbReference>
<dbReference type="InterPro" id="IPR036388">
    <property type="entry name" value="WH-like_DNA-bd_sf"/>
</dbReference>
<reference evidence="8 9" key="1">
    <citation type="submission" date="2024-06" db="EMBL/GenBank/DDBJ databases">
        <title>The Natural Products Discovery Center: Release of the First 8490 Sequenced Strains for Exploring Actinobacteria Biosynthetic Diversity.</title>
        <authorList>
            <person name="Kalkreuter E."/>
            <person name="Kautsar S.A."/>
            <person name="Yang D."/>
            <person name="Bader C.D."/>
            <person name="Teijaro C.N."/>
            <person name="Fluegel L."/>
            <person name="Davis C.M."/>
            <person name="Simpson J.R."/>
            <person name="Lauterbach L."/>
            <person name="Steele A.D."/>
            <person name="Gui C."/>
            <person name="Meng S."/>
            <person name="Li G."/>
            <person name="Viehrig K."/>
            <person name="Ye F."/>
            <person name="Su P."/>
            <person name="Kiefer A.F."/>
            <person name="Nichols A."/>
            <person name="Cepeda A.J."/>
            <person name="Yan W."/>
            <person name="Fan B."/>
            <person name="Jiang Y."/>
            <person name="Adhikari A."/>
            <person name="Zheng C.-J."/>
            <person name="Schuster L."/>
            <person name="Cowan T.M."/>
            <person name="Smanski M.J."/>
            <person name="Chevrette M.G."/>
            <person name="De Carvalho L.P.S."/>
            <person name="Shen B."/>
        </authorList>
    </citation>
    <scope>NUCLEOTIDE SEQUENCE [LARGE SCALE GENOMIC DNA]</scope>
    <source>
        <strain evidence="8 9">NPDC046838</strain>
    </source>
</reference>
<protein>
    <submittedName>
        <fullName evidence="8">RNA polymerase sigma factor</fullName>
    </submittedName>
</protein>